<dbReference type="PANTHER" id="PTHR43433">
    <property type="entry name" value="HYDROLASE, ALPHA/BETA FOLD FAMILY PROTEIN"/>
    <property type="match status" value="1"/>
</dbReference>
<dbReference type="InterPro" id="IPR050471">
    <property type="entry name" value="AB_hydrolase"/>
</dbReference>
<evidence type="ECO:0000256" key="1">
    <source>
        <dbReference type="SAM" id="MobiDB-lite"/>
    </source>
</evidence>
<reference evidence="3 4" key="1">
    <citation type="submission" date="2022-06" db="EMBL/GenBank/DDBJ databases">
        <title>New Species of the Genus Actinoplanes, ActinopZanes ferrugineus.</title>
        <authorList>
            <person name="Ding P."/>
        </authorList>
    </citation>
    <scope>NUCLEOTIDE SEQUENCE [LARGE SCALE GENOMIC DNA]</scope>
    <source>
        <strain evidence="3 4">TRM88003</strain>
    </source>
</reference>
<accession>A0ABT1DIK3</accession>
<dbReference type="Gene3D" id="3.40.50.1820">
    <property type="entry name" value="alpha/beta hydrolase"/>
    <property type="match status" value="1"/>
</dbReference>
<dbReference type="RefSeq" id="WP_253236784.1">
    <property type="nucleotide sequence ID" value="NZ_JAMYJR010000007.1"/>
</dbReference>
<name>A0ABT1DIK3_9ACTN</name>
<dbReference type="Proteomes" id="UP001523369">
    <property type="component" value="Unassembled WGS sequence"/>
</dbReference>
<dbReference type="EMBL" id="JAMYJR010000007">
    <property type="protein sequence ID" value="MCO8270649.1"/>
    <property type="molecule type" value="Genomic_DNA"/>
</dbReference>
<dbReference type="GO" id="GO:0016787">
    <property type="term" value="F:hydrolase activity"/>
    <property type="evidence" value="ECO:0007669"/>
    <property type="project" value="UniProtKB-KW"/>
</dbReference>
<protein>
    <submittedName>
        <fullName evidence="3">Alpha/beta hydrolase</fullName>
    </submittedName>
</protein>
<evidence type="ECO:0000313" key="4">
    <source>
        <dbReference type="Proteomes" id="UP001523369"/>
    </source>
</evidence>
<dbReference type="Pfam" id="PF00561">
    <property type="entry name" value="Abhydrolase_1"/>
    <property type="match status" value="1"/>
</dbReference>
<dbReference type="InterPro" id="IPR029058">
    <property type="entry name" value="AB_hydrolase_fold"/>
</dbReference>
<dbReference type="PANTHER" id="PTHR43433:SF5">
    <property type="entry name" value="AB HYDROLASE-1 DOMAIN-CONTAINING PROTEIN"/>
    <property type="match status" value="1"/>
</dbReference>
<comment type="caution">
    <text evidence="3">The sequence shown here is derived from an EMBL/GenBank/DDBJ whole genome shotgun (WGS) entry which is preliminary data.</text>
</comment>
<dbReference type="InterPro" id="IPR000073">
    <property type="entry name" value="AB_hydrolase_1"/>
</dbReference>
<gene>
    <name evidence="3" type="ORF">M1L60_08560</name>
</gene>
<feature type="region of interest" description="Disordered" evidence="1">
    <location>
        <begin position="158"/>
        <end position="184"/>
    </location>
</feature>
<evidence type="ECO:0000259" key="2">
    <source>
        <dbReference type="Pfam" id="PF00561"/>
    </source>
</evidence>
<sequence length="201" mass="20943">MPPHLVTADGRTLRHCFYGPEDGVPVIAHSGTPSSRSKRPSMVETMEKSRLRLLYYDRPGYGGSTRQPGRTVADAASDTAALADAQGWERFAVLGGSGGGPHALAAAALLPGRVLRCAVLSGIKPTAKPELDEATLRPELAEIGAGVLAKVAAGGPEFPTEPGAAARDNPDARGHVYPGGHLPGPDIYADIYDWLASSPSR</sequence>
<keyword evidence="4" id="KW-1185">Reference proteome</keyword>
<keyword evidence="3" id="KW-0378">Hydrolase</keyword>
<feature type="domain" description="AB hydrolase-1" evidence="2">
    <location>
        <begin position="25"/>
        <end position="137"/>
    </location>
</feature>
<evidence type="ECO:0000313" key="3">
    <source>
        <dbReference type="EMBL" id="MCO8270649.1"/>
    </source>
</evidence>
<dbReference type="SUPFAM" id="SSF53474">
    <property type="entry name" value="alpha/beta-Hydrolases"/>
    <property type="match status" value="1"/>
</dbReference>
<organism evidence="3 4">
    <name type="scientific">Paractinoplanes aksuensis</name>
    <dbReference type="NCBI Taxonomy" id="2939490"/>
    <lineage>
        <taxon>Bacteria</taxon>
        <taxon>Bacillati</taxon>
        <taxon>Actinomycetota</taxon>
        <taxon>Actinomycetes</taxon>
        <taxon>Micromonosporales</taxon>
        <taxon>Micromonosporaceae</taxon>
        <taxon>Paractinoplanes</taxon>
    </lineage>
</organism>
<proteinExistence type="predicted"/>